<keyword evidence="2 7" id="KW-0732">Signal</keyword>
<evidence type="ECO:0000259" key="8">
    <source>
        <dbReference type="PROSITE" id="PS51914"/>
    </source>
</evidence>
<evidence type="ECO:0000256" key="1">
    <source>
        <dbReference type="ARBA" id="ARBA00022387"/>
    </source>
</evidence>
<dbReference type="InterPro" id="IPR028146">
    <property type="entry name" value="PRKCSH_N"/>
</dbReference>
<dbReference type="PROSITE" id="PS51914">
    <property type="entry name" value="MRH"/>
    <property type="match status" value="1"/>
</dbReference>
<feature type="compositionally biased region" description="Basic and acidic residues" evidence="6">
    <location>
        <begin position="410"/>
        <end position="424"/>
    </location>
</feature>
<dbReference type="SUPFAM" id="SSF50911">
    <property type="entry name" value="Mannose 6-phosphate receptor domain"/>
    <property type="match status" value="1"/>
</dbReference>
<dbReference type="OrthoDB" id="28322at2759"/>
<dbReference type="InterPro" id="IPR009011">
    <property type="entry name" value="Man6P_isomerase_rcpt-bd_dom_sf"/>
</dbReference>
<feature type="coiled-coil region" evidence="5">
    <location>
        <begin position="181"/>
        <end position="215"/>
    </location>
</feature>
<feature type="signal peptide" evidence="7">
    <location>
        <begin position="1"/>
        <end position="19"/>
    </location>
</feature>
<feature type="coiled-coil region" evidence="5">
    <location>
        <begin position="242"/>
        <end position="283"/>
    </location>
</feature>
<keyword evidence="5" id="KW-0175">Coiled coil</keyword>
<feature type="region of interest" description="Disordered" evidence="6">
    <location>
        <begin position="389"/>
        <end position="424"/>
    </location>
</feature>
<dbReference type="EMBL" id="KV441398">
    <property type="protein sequence ID" value="OAF58144.1"/>
    <property type="molecule type" value="Genomic_DNA"/>
</dbReference>
<dbReference type="AlphaFoldDB" id="A0A177AAM9"/>
<keyword evidence="4" id="KW-1015">Disulfide bond</keyword>
<dbReference type="eggNOG" id="KOG2397">
    <property type="taxonomic scope" value="Eukaryota"/>
</dbReference>
<dbReference type="Gene3D" id="2.70.130.10">
    <property type="entry name" value="Mannose-6-phosphate receptor binding domain"/>
    <property type="match status" value="1"/>
</dbReference>
<evidence type="ECO:0000256" key="2">
    <source>
        <dbReference type="ARBA" id="ARBA00022729"/>
    </source>
</evidence>
<keyword evidence="3" id="KW-0256">Endoplasmic reticulum</keyword>
<dbReference type="Proteomes" id="UP000077154">
    <property type="component" value="Unassembled WGS sequence"/>
</dbReference>
<dbReference type="Pfam" id="PF12999">
    <property type="entry name" value="PRKCSH-like"/>
    <property type="match status" value="2"/>
</dbReference>
<protein>
    <recommendedName>
        <fullName evidence="1">Glucosidase 2 subunit beta</fullName>
    </recommendedName>
</protein>
<dbReference type="PANTHER" id="PTHR12630:SF1">
    <property type="entry name" value="GLUCOSIDASE 2 SUBUNIT BETA"/>
    <property type="match status" value="1"/>
</dbReference>
<evidence type="ECO:0000256" key="3">
    <source>
        <dbReference type="ARBA" id="ARBA00022824"/>
    </source>
</evidence>
<proteinExistence type="predicted"/>
<evidence type="ECO:0000256" key="7">
    <source>
        <dbReference type="SAM" id="SignalP"/>
    </source>
</evidence>
<dbReference type="GeneID" id="36288378"/>
<dbReference type="InterPro" id="IPR044865">
    <property type="entry name" value="MRH_dom"/>
</dbReference>
<organism evidence="9">
    <name type="scientific">Pseudogymnoascus destructans</name>
    <dbReference type="NCBI Taxonomy" id="655981"/>
    <lineage>
        <taxon>Eukaryota</taxon>
        <taxon>Fungi</taxon>
        <taxon>Dikarya</taxon>
        <taxon>Ascomycota</taxon>
        <taxon>Pezizomycotina</taxon>
        <taxon>Leotiomycetes</taxon>
        <taxon>Thelebolales</taxon>
        <taxon>Thelebolaceae</taxon>
        <taxon>Pseudogymnoascus</taxon>
    </lineage>
</organism>
<dbReference type="InterPro" id="IPR036607">
    <property type="entry name" value="PRKCSH"/>
</dbReference>
<dbReference type="GO" id="GO:0006491">
    <property type="term" value="P:N-glycan processing"/>
    <property type="evidence" value="ECO:0007669"/>
    <property type="project" value="TreeGrafter"/>
</dbReference>
<feature type="chain" id="PRO_5008056471" description="Glucosidase 2 subunit beta" evidence="7">
    <location>
        <begin position="20"/>
        <end position="568"/>
    </location>
</feature>
<sequence length="568" mass="62966">MRHLAALLLLSNAASSIAASEPARPRGVGPDFAKHYKGSKDIFTCITAPSVVIPFSSVNDDYCDCPDGSDEPGTSACTYLSSLSPTQPVPGTSSGTSNTTLALPGYYCKNKGHQPGYIPSSYVNDGVCDYDLCCDGSDEWAGVGGVACEDRCAAMGKEWRKKEDERVRSARASLLKRGELLKQAEMLRIGIQQRIDQLEGEVVTLQIKEEEARRRLEDVEWSERSKVVKGASEKASRVTVLAKLAKARVEELRNSLTSLIEKRNAANSRVQKLESILEAFKVEYNPNFNDEGVKRAVKAWEDYVAEKDTSSDSDATGFEKDLEEIGKPDSEEQGINWAEWEKEEEESDVEALYSFEAYLPPSLRTWVHDKVRSFRRTLVDNGLLADTTGPADSESRAVTEARNAYNNIKSDGESRRSELEDKKNDLKADYGPQDVFRALKGKCVDIDSGEYTYELCWMDKSTQKSKKNGGSTQLGTFKRFDTVEVDEDVGADGRGLGVGERLSMVFEDGAQCWNGPKRSTIVVMACREKDEVWRVVEAEKCVYRMEVGTPAVCKDSAGEQRKPVKDEL</sequence>
<evidence type="ECO:0000256" key="4">
    <source>
        <dbReference type="ARBA" id="ARBA00023157"/>
    </source>
</evidence>
<reference evidence="9" key="1">
    <citation type="submission" date="2016-03" db="EMBL/GenBank/DDBJ databases">
        <title>Updated assembly of Pseudogymnoascus destructans, the fungus causing white-nose syndrome of bats.</title>
        <authorList>
            <person name="Palmer J.M."/>
            <person name="Drees K.P."/>
            <person name="Foster J.T."/>
            <person name="Lindner D.L."/>
        </authorList>
    </citation>
    <scope>NUCLEOTIDE SEQUENCE [LARGE SCALE GENOMIC DNA]</scope>
    <source>
        <strain evidence="9">20631-21</strain>
    </source>
</reference>
<evidence type="ECO:0000256" key="6">
    <source>
        <dbReference type="SAM" id="MobiDB-lite"/>
    </source>
</evidence>
<evidence type="ECO:0000313" key="9">
    <source>
        <dbReference type="EMBL" id="OAF58144.1"/>
    </source>
</evidence>
<gene>
    <name evidence="9" type="ORF">VC83_05312</name>
</gene>
<name>A0A177AAM9_9PEZI</name>
<dbReference type="VEuPathDB" id="FungiDB:GMDG_08556"/>
<dbReference type="GO" id="GO:0017177">
    <property type="term" value="C:glucosidase II complex"/>
    <property type="evidence" value="ECO:0007669"/>
    <property type="project" value="TreeGrafter"/>
</dbReference>
<dbReference type="PANTHER" id="PTHR12630">
    <property type="entry name" value="N-LINKED OLIGOSACCHARIDE PROCESSING"/>
    <property type="match status" value="1"/>
</dbReference>
<dbReference type="Pfam" id="PF13015">
    <property type="entry name" value="PRKCSH_1"/>
    <property type="match status" value="1"/>
</dbReference>
<feature type="domain" description="MRH" evidence="8">
    <location>
        <begin position="441"/>
        <end position="555"/>
    </location>
</feature>
<accession>A0A177AAM9</accession>
<evidence type="ECO:0000256" key="5">
    <source>
        <dbReference type="SAM" id="Coils"/>
    </source>
</evidence>
<dbReference type="RefSeq" id="XP_024323429.1">
    <property type="nucleotide sequence ID" value="XM_024468934.1"/>
</dbReference>
<dbReference type="InterPro" id="IPR039794">
    <property type="entry name" value="Gtb1-like"/>
</dbReference>